<evidence type="ECO:0000256" key="1">
    <source>
        <dbReference type="SAM" id="SignalP"/>
    </source>
</evidence>
<feature type="non-terminal residue" evidence="2">
    <location>
        <position position="1"/>
    </location>
</feature>
<dbReference type="PANTHER" id="PTHR13800:SF12">
    <property type="entry name" value="TRANSIENT RECEPTOR POTENTIAL CATION CHANNEL SUBFAMILY M MEMBER-LIKE 2"/>
    <property type="match status" value="1"/>
</dbReference>
<dbReference type="Proteomes" id="UP000676336">
    <property type="component" value="Unassembled WGS sequence"/>
</dbReference>
<name>A0A8S2YX05_9BILA</name>
<dbReference type="PANTHER" id="PTHR13800">
    <property type="entry name" value="TRANSIENT RECEPTOR POTENTIAL CATION CHANNEL, SUBFAMILY M, MEMBER 6"/>
    <property type="match status" value="1"/>
</dbReference>
<feature type="chain" id="PRO_5035754298" description="Ion transport domain-containing protein" evidence="1">
    <location>
        <begin position="18"/>
        <end position="51"/>
    </location>
</feature>
<proteinExistence type="predicted"/>
<evidence type="ECO:0000313" key="2">
    <source>
        <dbReference type="EMBL" id="CAF4590639.1"/>
    </source>
</evidence>
<accession>A0A8S2YX05</accession>
<protein>
    <recommendedName>
        <fullName evidence="4">Ion transport domain-containing protein</fullName>
    </recommendedName>
</protein>
<keyword evidence="1" id="KW-0732">Signal</keyword>
<dbReference type="AlphaFoldDB" id="A0A8S2YX05"/>
<dbReference type="EMBL" id="CAJOBI010101642">
    <property type="protein sequence ID" value="CAF4590639.1"/>
    <property type="molecule type" value="Genomic_DNA"/>
</dbReference>
<reference evidence="2" key="1">
    <citation type="submission" date="2021-02" db="EMBL/GenBank/DDBJ databases">
        <authorList>
            <person name="Nowell W R."/>
        </authorList>
    </citation>
    <scope>NUCLEOTIDE SEQUENCE</scope>
</reference>
<comment type="caution">
    <text evidence="2">The sequence shown here is derived from an EMBL/GenBank/DDBJ whole genome shotgun (WGS) entry which is preliminary data.</text>
</comment>
<gene>
    <name evidence="2" type="ORF">SMN809_LOCUS38665</name>
</gene>
<dbReference type="GO" id="GO:0005886">
    <property type="term" value="C:plasma membrane"/>
    <property type="evidence" value="ECO:0007669"/>
    <property type="project" value="TreeGrafter"/>
</dbReference>
<organism evidence="2 3">
    <name type="scientific">Rotaria magnacalcarata</name>
    <dbReference type="NCBI Taxonomy" id="392030"/>
    <lineage>
        <taxon>Eukaryota</taxon>
        <taxon>Metazoa</taxon>
        <taxon>Spiralia</taxon>
        <taxon>Gnathifera</taxon>
        <taxon>Rotifera</taxon>
        <taxon>Eurotatoria</taxon>
        <taxon>Bdelloidea</taxon>
        <taxon>Philodinida</taxon>
        <taxon>Philodinidae</taxon>
        <taxon>Rotaria</taxon>
    </lineage>
</organism>
<dbReference type="InterPro" id="IPR050927">
    <property type="entry name" value="TRPM"/>
</dbReference>
<evidence type="ECO:0000313" key="3">
    <source>
        <dbReference type="Proteomes" id="UP000676336"/>
    </source>
</evidence>
<sequence>MIFVNILLTNLLIAMFSKRFDEVYDDTKNIWFTQRYLFTREYFIRSPFMPP</sequence>
<evidence type="ECO:0008006" key="4">
    <source>
        <dbReference type="Google" id="ProtNLM"/>
    </source>
</evidence>
<dbReference type="GO" id="GO:0099604">
    <property type="term" value="F:ligand-gated calcium channel activity"/>
    <property type="evidence" value="ECO:0007669"/>
    <property type="project" value="TreeGrafter"/>
</dbReference>
<feature type="signal peptide" evidence="1">
    <location>
        <begin position="1"/>
        <end position="17"/>
    </location>
</feature>